<dbReference type="Gene3D" id="3.30.70.380">
    <property type="entry name" value="Ferrodoxin-fold anticodon-binding domain"/>
    <property type="match status" value="1"/>
</dbReference>
<evidence type="ECO:0000313" key="2">
    <source>
        <dbReference type="EMBL" id="PUU73494.1"/>
    </source>
</evidence>
<evidence type="ECO:0000259" key="1">
    <source>
        <dbReference type="PROSITE" id="PS51447"/>
    </source>
</evidence>
<dbReference type="SUPFAM" id="SSF54991">
    <property type="entry name" value="Anticodon-binding domain of PheRS"/>
    <property type="match status" value="1"/>
</dbReference>
<accession>A0A2T6ZDL2</accession>
<feature type="domain" description="FDX-ACB" evidence="1">
    <location>
        <begin position="1"/>
        <end position="88"/>
    </location>
</feature>
<organism evidence="2 3">
    <name type="scientific">Tuber borchii</name>
    <name type="common">White truffle</name>
    <dbReference type="NCBI Taxonomy" id="42251"/>
    <lineage>
        <taxon>Eukaryota</taxon>
        <taxon>Fungi</taxon>
        <taxon>Dikarya</taxon>
        <taxon>Ascomycota</taxon>
        <taxon>Pezizomycotina</taxon>
        <taxon>Pezizomycetes</taxon>
        <taxon>Pezizales</taxon>
        <taxon>Tuberaceae</taxon>
        <taxon>Tuber</taxon>
    </lineage>
</organism>
<dbReference type="PROSITE" id="PS51447">
    <property type="entry name" value="FDX_ACB"/>
    <property type="match status" value="1"/>
</dbReference>
<proteinExistence type="predicted"/>
<dbReference type="InterPro" id="IPR036690">
    <property type="entry name" value="Fdx_antiC-bd_sf"/>
</dbReference>
<evidence type="ECO:0000313" key="3">
    <source>
        <dbReference type="Proteomes" id="UP000244722"/>
    </source>
</evidence>
<dbReference type="Proteomes" id="UP000244722">
    <property type="component" value="Unassembled WGS sequence"/>
</dbReference>
<dbReference type="AlphaFoldDB" id="A0A2T6ZDL2"/>
<dbReference type="STRING" id="42251.A0A2T6ZDL2"/>
<protein>
    <recommendedName>
        <fullName evidence="1">FDX-ACB domain-containing protein</fullName>
    </recommendedName>
</protein>
<dbReference type="InterPro" id="IPR005121">
    <property type="entry name" value="Fdx_antiC-bd"/>
</dbReference>
<gene>
    <name evidence="2" type="ORF">B9Z19DRAFT_1004345</name>
</gene>
<feature type="non-terminal residue" evidence="2">
    <location>
        <position position="1"/>
    </location>
</feature>
<dbReference type="Pfam" id="PF03147">
    <property type="entry name" value="FDX-ACB"/>
    <property type="match status" value="1"/>
</dbReference>
<dbReference type="SMART" id="SM00896">
    <property type="entry name" value="FDX-ACB"/>
    <property type="match status" value="1"/>
</dbReference>
<sequence>LPSTSSAARNQILFPEDDMMEIARNVLGFLAEDVKLINEFTHPGTKRKSLSLRINYRSLERTLRNDPVNSLQQTVNRVLVEEFGAEVRERSWQ</sequence>
<dbReference type="EMBL" id="NESQ01000372">
    <property type="protein sequence ID" value="PUU73494.1"/>
    <property type="molecule type" value="Genomic_DNA"/>
</dbReference>
<keyword evidence="3" id="KW-1185">Reference proteome</keyword>
<reference evidence="2 3" key="1">
    <citation type="submission" date="2017-04" db="EMBL/GenBank/DDBJ databases">
        <title>Draft genome sequence of Tuber borchii Vittad., a whitish edible truffle.</title>
        <authorList>
            <consortium name="DOE Joint Genome Institute"/>
            <person name="Murat C."/>
            <person name="Kuo A."/>
            <person name="Barry K.W."/>
            <person name="Clum A."/>
            <person name="Dockter R.B."/>
            <person name="Fauchery L."/>
            <person name="Iotti M."/>
            <person name="Kohler A."/>
            <person name="Labutti K."/>
            <person name="Lindquist E.A."/>
            <person name="Lipzen A."/>
            <person name="Ohm R.A."/>
            <person name="Wang M."/>
            <person name="Grigoriev I.V."/>
            <person name="Zambonelli A."/>
            <person name="Martin F.M."/>
        </authorList>
    </citation>
    <scope>NUCLEOTIDE SEQUENCE [LARGE SCALE GENOMIC DNA]</scope>
    <source>
        <strain evidence="2 3">Tbo3840</strain>
    </source>
</reference>
<name>A0A2T6ZDL2_TUBBO</name>
<comment type="caution">
    <text evidence="2">The sequence shown here is derived from an EMBL/GenBank/DDBJ whole genome shotgun (WGS) entry which is preliminary data.</text>
</comment>
<dbReference type="OrthoDB" id="4457at2759"/>